<feature type="domain" description="DUF2470" evidence="1">
    <location>
        <begin position="378"/>
        <end position="436"/>
    </location>
</feature>
<organism evidence="2 3">
    <name type="scientific">Papaver atlanticum</name>
    <dbReference type="NCBI Taxonomy" id="357466"/>
    <lineage>
        <taxon>Eukaryota</taxon>
        <taxon>Viridiplantae</taxon>
        <taxon>Streptophyta</taxon>
        <taxon>Embryophyta</taxon>
        <taxon>Tracheophyta</taxon>
        <taxon>Spermatophyta</taxon>
        <taxon>Magnoliopsida</taxon>
        <taxon>Ranunculales</taxon>
        <taxon>Papaveraceae</taxon>
        <taxon>Papaveroideae</taxon>
        <taxon>Papaver</taxon>
    </lineage>
</organism>
<evidence type="ECO:0000313" key="2">
    <source>
        <dbReference type="EMBL" id="KAI3935356.1"/>
    </source>
</evidence>
<protein>
    <recommendedName>
        <fullName evidence="1">DUF2470 domain-containing protein</fullName>
    </recommendedName>
</protein>
<gene>
    <name evidence="2" type="ORF">MKW98_027176</name>
</gene>
<dbReference type="PANTHER" id="PTHR13343:SF18">
    <property type="entry name" value="PENTATRICOPEPTIDE REPEAT (PPR) SUPERFAMILY PROTEIN"/>
    <property type="match status" value="1"/>
</dbReference>
<dbReference type="Gene3D" id="3.20.180.10">
    <property type="entry name" value="PNP-oxidase-like"/>
    <property type="match status" value="1"/>
</dbReference>
<dbReference type="EMBL" id="JAJJMB010006269">
    <property type="protein sequence ID" value="KAI3935356.1"/>
    <property type="molecule type" value="Genomic_DNA"/>
</dbReference>
<name>A0AAD4T175_9MAGN</name>
<accession>A0AAD4T175</accession>
<dbReference type="InterPro" id="IPR037119">
    <property type="entry name" value="Haem_oxidase_HugZ-like_sf"/>
</dbReference>
<dbReference type="InterPro" id="IPR019595">
    <property type="entry name" value="DUF2470"/>
</dbReference>
<dbReference type="Pfam" id="PF10615">
    <property type="entry name" value="DUF2470"/>
    <property type="match status" value="1"/>
</dbReference>
<dbReference type="AlphaFoldDB" id="A0AAD4T175"/>
<dbReference type="Proteomes" id="UP001202328">
    <property type="component" value="Unassembled WGS sequence"/>
</dbReference>
<keyword evidence="3" id="KW-1185">Reference proteome</keyword>
<evidence type="ECO:0000259" key="1">
    <source>
        <dbReference type="Pfam" id="PF10615"/>
    </source>
</evidence>
<reference evidence="2" key="1">
    <citation type="submission" date="2022-04" db="EMBL/GenBank/DDBJ databases">
        <title>A functionally conserved STORR gene fusion in Papaver species that diverged 16.8 million years ago.</title>
        <authorList>
            <person name="Catania T."/>
        </authorList>
    </citation>
    <scope>NUCLEOTIDE SEQUENCE</scope>
    <source>
        <strain evidence="2">S-188037</strain>
    </source>
</reference>
<proteinExistence type="predicted"/>
<comment type="caution">
    <text evidence="2">The sequence shown here is derived from an EMBL/GenBank/DDBJ whole genome shotgun (WGS) entry which is preliminary data.</text>
</comment>
<dbReference type="SUPFAM" id="SSF50475">
    <property type="entry name" value="FMN-binding split barrel"/>
    <property type="match status" value="1"/>
</dbReference>
<dbReference type="PANTHER" id="PTHR13343">
    <property type="entry name" value="CREG1 PROTEIN"/>
    <property type="match status" value="1"/>
</dbReference>
<evidence type="ECO:0000313" key="3">
    <source>
        <dbReference type="Proteomes" id="UP001202328"/>
    </source>
</evidence>
<sequence>MEVMYNPMSSSGSILSLPKHSFDSRRPSSDSINISFRCKNPMFGAEQYHWLPIGQDNCLSKVWVAADYSDSVPDSSNPMGSRGYHPLEEIKVNERKKETLPTPAEIARTTAEANGSALLVFPGPVHSQPHQHISWAEFQYLIDDNGDMFFEIYDDENIMRDHGEINPVNVLIGRDIPTQVNIDKSIRDTGNIDDISYYADHFEALGLEVSDTPADWGRLNRSRRIHPIYFANCLTKAINTKIRKRMDYPANGLSIMGCLRPAYLDEESYLRGILHSESDDFSDWKEEPETEGEEQIAAAYSLTDGEPLSFNSNYHGSNFSSTLYKLEIVRMELFTVYGAQCLISVQDFQDAEPDVLAHSASEIIKNFSNKGMTCNIALKALCRKKGLNVEGAHLIGVDSLGMDVRVFSGTEVQTLRIPFKARAKSESAAEKKIERMLFPRYQRRNVKRHTDGLCDLDSV</sequence>